<organism evidence="2 3">
    <name type="scientific">Pachysolen tannophilus NRRL Y-2460</name>
    <dbReference type="NCBI Taxonomy" id="669874"/>
    <lineage>
        <taxon>Eukaryota</taxon>
        <taxon>Fungi</taxon>
        <taxon>Dikarya</taxon>
        <taxon>Ascomycota</taxon>
        <taxon>Saccharomycotina</taxon>
        <taxon>Pichiomycetes</taxon>
        <taxon>Pachysolenaceae</taxon>
        <taxon>Pachysolen</taxon>
    </lineage>
</organism>
<accession>A0A1E4TXZ1</accession>
<keyword evidence="1" id="KW-0732">Signal</keyword>
<sequence>MFGKLFHYSFDALLISILLASIHKSSGLTFNTNEFNSMDIRHLLNRYLALGEASYDYLVSSLRRSGYFTQRRIRNVDDLKDSVKKNVGDIVDSIGR</sequence>
<dbReference type="STRING" id="669874.A0A1E4TXZ1"/>
<protein>
    <recommendedName>
        <fullName evidence="4">DUF1748-domain-containing protein</fullName>
    </recommendedName>
</protein>
<proteinExistence type="predicted"/>
<dbReference type="InterPro" id="IPR013726">
    <property type="entry name" value="Mitofissin"/>
</dbReference>
<dbReference type="Proteomes" id="UP000094236">
    <property type="component" value="Unassembled WGS sequence"/>
</dbReference>
<reference evidence="3" key="1">
    <citation type="submission" date="2016-05" db="EMBL/GenBank/DDBJ databases">
        <title>Comparative genomics of biotechnologically important yeasts.</title>
        <authorList>
            <consortium name="DOE Joint Genome Institute"/>
            <person name="Riley R."/>
            <person name="Haridas S."/>
            <person name="Wolfe K.H."/>
            <person name="Lopes M.R."/>
            <person name="Hittinger C.T."/>
            <person name="Goker M."/>
            <person name="Salamov A."/>
            <person name="Wisecaver J."/>
            <person name="Long T.M."/>
            <person name="Aerts A.L."/>
            <person name="Barry K."/>
            <person name="Choi C."/>
            <person name="Clum A."/>
            <person name="Coughlan A.Y."/>
            <person name="Deshpande S."/>
            <person name="Douglass A.P."/>
            <person name="Hanson S.J."/>
            <person name="Klenk H.-P."/>
            <person name="Labutti K."/>
            <person name="Lapidus A."/>
            <person name="Lindquist E."/>
            <person name="Lipzen A."/>
            <person name="Meier-Kolthoff J.P."/>
            <person name="Ohm R.A."/>
            <person name="Otillar R.P."/>
            <person name="Pangilinan J."/>
            <person name="Peng Y."/>
            <person name="Rokas A."/>
            <person name="Rosa C.A."/>
            <person name="Scheuner C."/>
            <person name="Sibirny A.A."/>
            <person name="Slot J.C."/>
            <person name="Stielow J.B."/>
            <person name="Sun H."/>
            <person name="Kurtzman C.P."/>
            <person name="Blackwell M."/>
            <person name="Grigoriev I.V."/>
            <person name="Jeffries T.W."/>
        </authorList>
    </citation>
    <scope>NUCLEOTIDE SEQUENCE [LARGE SCALE GENOMIC DNA]</scope>
    <source>
        <strain evidence="3">NRRL Y-2460</strain>
    </source>
</reference>
<name>A0A1E4TXZ1_PACTA</name>
<evidence type="ECO:0000313" key="3">
    <source>
        <dbReference type="Proteomes" id="UP000094236"/>
    </source>
</evidence>
<dbReference type="PANTHER" id="PTHR28075">
    <property type="entry name" value="CHROMOSOME 16, WHOLE GENOME SHOTGUN SEQUENCE"/>
    <property type="match status" value="1"/>
</dbReference>
<dbReference type="AlphaFoldDB" id="A0A1E4TXZ1"/>
<dbReference type="EMBL" id="KV454012">
    <property type="protein sequence ID" value="ODV96594.1"/>
    <property type="molecule type" value="Genomic_DNA"/>
</dbReference>
<evidence type="ECO:0000256" key="1">
    <source>
        <dbReference type="SAM" id="SignalP"/>
    </source>
</evidence>
<dbReference type="GO" id="GO:0005737">
    <property type="term" value="C:cytoplasm"/>
    <property type="evidence" value="ECO:0007669"/>
    <property type="project" value="TreeGrafter"/>
</dbReference>
<evidence type="ECO:0008006" key="4">
    <source>
        <dbReference type="Google" id="ProtNLM"/>
    </source>
</evidence>
<evidence type="ECO:0000313" key="2">
    <source>
        <dbReference type="EMBL" id="ODV96594.1"/>
    </source>
</evidence>
<dbReference type="Pfam" id="PF08520">
    <property type="entry name" value="Mitofissin"/>
    <property type="match status" value="1"/>
</dbReference>
<dbReference type="PANTHER" id="PTHR28075:SF1">
    <property type="entry name" value="DUF1748-DOMAIN-CONTAINING PROTEIN"/>
    <property type="match status" value="1"/>
</dbReference>
<gene>
    <name evidence="2" type="ORF">PACTADRAFT_74228</name>
</gene>
<feature type="signal peptide" evidence="1">
    <location>
        <begin position="1"/>
        <end position="27"/>
    </location>
</feature>
<feature type="chain" id="PRO_5009163427" description="DUF1748-domain-containing protein" evidence="1">
    <location>
        <begin position="28"/>
        <end position="96"/>
    </location>
</feature>
<dbReference type="OrthoDB" id="16824at2759"/>
<keyword evidence="3" id="KW-1185">Reference proteome</keyword>